<dbReference type="SUPFAM" id="SSF82171">
    <property type="entry name" value="DPP6 N-terminal domain-like"/>
    <property type="match status" value="1"/>
</dbReference>
<dbReference type="SUPFAM" id="SSF53474">
    <property type="entry name" value="alpha/beta-Hydrolases"/>
    <property type="match status" value="1"/>
</dbReference>
<comment type="caution">
    <text evidence="8">The sequence shown here is derived from an EMBL/GenBank/DDBJ whole genome shotgun (WGS) entry which is preliminary data.</text>
</comment>
<dbReference type="Gene3D" id="3.40.50.1820">
    <property type="entry name" value="alpha/beta hydrolase"/>
    <property type="match status" value="1"/>
</dbReference>
<name>A0ABW6DDM8_9BACT</name>
<accession>A0ABW6DDM8</accession>
<dbReference type="InterPro" id="IPR029058">
    <property type="entry name" value="AB_hydrolase_fold"/>
</dbReference>
<dbReference type="EMBL" id="JBBKXZ010000004">
    <property type="protein sequence ID" value="MFD3394992.1"/>
    <property type="molecule type" value="Genomic_DNA"/>
</dbReference>
<dbReference type="Proteomes" id="UP001598138">
    <property type="component" value="Unassembled WGS sequence"/>
</dbReference>
<dbReference type="InterPro" id="IPR001375">
    <property type="entry name" value="Peptidase_S9_cat"/>
</dbReference>
<dbReference type="Pfam" id="PF07676">
    <property type="entry name" value="PD40"/>
    <property type="match status" value="3"/>
</dbReference>
<gene>
    <name evidence="8" type="ORF">U0R10_10210</name>
</gene>
<evidence type="ECO:0000256" key="3">
    <source>
        <dbReference type="ARBA" id="ARBA00022990"/>
    </source>
</evidence>
<feature type="domain" description="Peptidase S9 prolyl oligopeptidase catalytic" evidence="7">
    <location>
        <begin position="504"/>
        <end position="704"/>
    </location>
</feature>
<keyword evidence="3" id="KW-0007">Acetylation</keyword>
<keyword evidence="1" id="KW-0378">Hydrolase</keyword>
<keyword evidence="2" id="KW-0645">Protease</keyword>
<evidence type="ECO:0000256" key="5">
    <source>
        <dbReference type="ARBA" id="ARBA00032596"/>
    </source>
</evidence>
<organism evidence="8 9">
    <name type="scientific">Aquirufa avitistagni</name>
    <dbReference type="NCBI Taxonomy" id="3104728"/>
    <lineage>
        <taxon>Bacteria</taxon>
        <taxon>Pseudomonadati</taxon>
        <taxon>Bacteroidota</taxon>
        <taxon>Cytophagia</taxon>
        <taxon>Cytophagales</taxon>
        <taxon>Flectobacillaceae</taxon>
        <taxon>Aquirufa</taxon>
    </lineage>
</organism>
<comment type="function">
    <text evidence="6">This enzyme catalyzes the hydrolysis of the N-terminal peptide bond of an N-acetylated peptide to generate an N-acetylated amino acid and a peptide with a free N-terminus. It preferentially cleaves off Ac-Ala, Ac-Met and Ac-Ser. Also, involved in the degradation of oxidized and glycated proteins.</text>
</comment>
<dbReference type="PANTHER" id="PTHR42776:SF27">
    <property type="entry name" value="DIPEPTIDYL PEPTIDASE FAMILY MEMBER 6"/>
    <property type="match status" value="1"/>
</dbReference>
<dbReference type="RefSeq" id="WP_377983871.1">
    <property type="nucleotide sequence ID" value="NZ_JBBKXZ010000004.1"/>
</dbReference>
<evidence type="ECO:0000256" key="6">
    <source>
        <dbReference type="ARBA" id="ARBA00045885"/>
    </source>
</evidence>
<dbReference type="PROSITE" id="PS00708">
    <property type="entry name" value="PRO_ENDOPEP_SER"/>
    <property type="match status" value="1"/>
</dbReference>
<evidence type="ECO:0000256" key="1">
    <source>
        <dbReference type="ARBA" id="ARBA00022801"/>
    </source>
</evidence>
<evidence type="ECO:0000313" key="8">
    <source>
        <dbReference type="EMBL" id="MFD3394992.1"/>
    </source>
</evidence>
<dbReference type="Gene3D" id="2.120.10.30">
    <property type="entry name" value="TolB, C-terminal domain"/>
    <property type="match status" value="2"/>
</dbReference>
<keyword evidence="9" id="KW-1185">Reference proteome</keyword>
<protein>
    <recommendedName>
        <fullName evidence="5">Acyl-peptide hydrolase</fullName>
    </recommendedName>
    <alternativeName>
        <fullName evidence="4">Acylaminoacyl-peptidase</fullName>
    </alternativeName>
</protein>
<dbReference type="Pfam" id="PF00326">
    <property type="entry name" value="Peptidase_S9"/>
    <property type="match status" value="1"/>
</dbReference>
<dbReference type="PANTHER" id="PTHR42776">
    <property type="entry name" value="SERINE PEPTIDASE S9 FAMILY MEMBER"/>
    <property type="match status" value="1"/>
</dbReference>
<evidence type="ECO:0000313" key="9">
    <source>
        <dbReference type="Proteomes" id="UP001598138"/>
    </source>
</evidence>
<evidence type="ECO:0000256" key="4">
    <source>
        <dbReference type="ARBA" id="ARBA00032284"/>
    </source>
</evidence>
<reference evidence="8 9" key="1">
    <citation type="submission" date="2024-03" db="EMBL/GenBank/DDBJ databases">
        <title>Aquirufa genome sequencing.</title>
        <authorList>
            <person name="Pitt A."/>
            <person name="Hahn M.W."/>
        </authorList>
    </citation>
    <scope>NUCLEOTIDE SEQUENCE [LARGE SCALE GENOMIC DNA]</scope>
    <source>
        <strain evidence="8 9">OSTEICH-129V</strain>
    </source>
</reference>
<dbReference type="InterPro" id="IPR011042">
    <property type="entry name" value="6-blade_b-propeller_TolB-like"/>
</dbReference>
<keyword evidence="2" id="KW-0720">Serine protease</keyword>
<sequence length="706" mass="78287">MNLRFLFFFILFTCIQVGVMGQNFTFEAIKSYAFPTELVRSKQGDKIAWSIDEKGIRNVYVAEAPSFVARKLTNFKEDDGQEITSISISDDGKWVLFVRGGDHGANFDDEKAVNPAGNAEPQTVRVMQIAFVGGPIRVISEGDFPVISPDNKVVSYIKEGQPWVCKLDTNENEDFLEAPVRLFKTRGSVHSLAWSPKGNKLAFVANRYDHSFIGYFELGKSQVNWLDPAFAKDFSPRWSPDGTQIVFIRTPASGGSTDSLTQRKRIPWSIRKVSLSEGEKSSRVWEAPNTYRGSLPTTQGGTNLFWPRMDRLIFTSYHDGWPHAYSIAPSGGPILLLSPGDFMVEHVRTSADGNMVLFDANTGADITDKDRRHICQVSVDKADMKVMTPGVGIEWSPISVVGGYVYIGAGAQMAPQVMLASSGATRSLTSNLIPAEFPEKLLVQPKQVIFKSLDGLTIHGQVFDSSNGTQKKPAIIFVHGGPPRQMLLGWHYSDYYANAYALNQYLANLGFVVLSVNYRLGIGYGYDFHNPKSAGQWGASEYLDIKAAGEWLAQQSFVDSKKIGIYGGSYGGYLTALGLARDSKLFAAGVDIHGVHDWAHQREIPLESLSGPHKAPDADWATSLSFRSSPISSVDTWKSPVLFIHADDDRNVPFSQSIDLINRLQKKKVPMETMVIVDDTHHWMKFSNALKVFQATADYFKAKLLK</sequence>
<proteinExistence type="predicted"/>
<evidence type="ECO:0000256" key="2">
    <source>
        <dbReference type="ARBA" id="ARBA00022825"/>
    </source>
</evidence>
<dbReference type="InterPro" id="IPR011659">
    <property type="entry name" value="WD40"/>
</dbReference>
<evidence type="ECO:0000259" key="7">
    <source>
        <dbReference type="Pfam" id="PF00326"/>
    </source>
</evidence>
<dbReference type="InterPro" id="IPR002471">
    <property type="entry name" value="Pept_S9_AS"/>
</dbReference>